<dbReference type="Pfam" id="PF08532">
    <property type="entry name" value="Glyco_hydro_42M"/>
    <property type="match status" value="1"/>
</dbReference>
<evidence type="ECO:0000313" key="3">
    <source>
        <dbReference type="Proteomes" id="UP000479293"/>
    </source>
</evidence>
<organism evidence="2 3">
    <name type="scientific">Salmonirosea aquatica</name>
    <dbReference type="NCBI Taxonomy" id="2654236"/>
    <lineage>
        <taxon>Bacteria</taxon>
        <taxon>Pseudomonadati</taxon>
        <taxon>Bacteroidota</taxon>
        <taxon>Cytophagia</taxon>
        <taxon>Cytophagales</taxon>
        <taxon>Spirosomataceae</taxon>
        <taxon>Salmonirosea</taxon>
    </lineage>
</organism>
<proteinExistence type="predicted"/>
<dbReference type="RefSeq" id="WP_152762003.1">
    <property type="nucleotide sequence ID" value="NZ_WHLY01000002.1"/>
</dbReference>
<dbReference type="InterPro" id="IPR013738">
    <property type="entry name" value="Beta_galactosidase_Trimer"/>
</dbReference>
<dbReference type="Gene3D" id="3.40.50.880">
    <property type="match status" value="1"/>
</dbReference>
<evidence type="ECO:0000313" key="2">
    <source>
        <dbReference type="EMBL" id="MPR35178.1"/>
    </source>
</evidence>
<dbReference type="SUPFAM" id="SSF52317">
    <property type="entry name" value="Class I glutamine amidotransferase-like"/>
    <property type="match status" value="1"/>
</dbReference>
<dbReference type="GO" id="GO:0005975">
    <property type="term" value="P:carbohydrate metabolic process"/>
    <property type="evidence" value="ECO:0007669"/>
    <property type="project" value="InterPro"/>
</dbReference>
<protein>
    <recommendedName>
        <fullName evidence="1">Beta-galactosidase trimerisation domain-containing protein</fullName>
    </recommendedName>
</protein>
<accession>A0A7C9BE00</accession>
<dbReference type="Proteomes" id="UP000479293">
    <property type="component" value="Unassembled WGS sequence"/>
</dbReference>
<reference evidence="2 3" key="1">
    <citation type="submission" date="2019-10" db="EMBL/GenBank/DDBJ databases">
        <title>Draft Genome Sequence of Cytophagaceae sp. SJW1-29.</title>
        <authorList>
            <person name="Choi A."/>
        </authorList>
    </citation>
    <scope>NUCLEOTIDE SEQUENCE [LARGE SCALE GENOMIC DNA]</scope>
    <source>
        <strain evidence="2 3">SJW1-29</strain>
    </source>
</reference>
<dbReference type="GO" id="GO:0004565">
    <property type="term" value="F:beta-galactosidase activity"/>
    <property type="evidence" value="ECO:0007669"/>
    <property type="project" value="InterPro"/>
</dbReference>
<dbReference type="AlphaFoldDB" id="A0A7C9BE00"/>
<keyword evidence="3" id="KW-1185">Reference proteome</keyword>
<gene>
    <name evidence="2" type="ORF">GBK04_17940</name>
</gene>
<feature type="domain" description="Beta-galactosidase trimerisation" evidence="1">
    <location>
        <begin position="62"/>
        <end position="118"/>
    </location>
</feature>
<dbReference type="EMBL" id="WHLY01000002">
    <property type="protein sequence ID" value="MPR35178.1"/>
    <property type="molecule type" value="Genomic_DNA"/>
</dbReference>
<comment type="caution">
    <text evidence="2">The sequence shown here is derived from an EMBL/GenBank/DDBJ whole genome shotgun (WGS) entry which is preliminary data.</text>
</comment>
<sequence>MQRRDFIQISTLSVAGLLAIRPDCKGTPPLKGIAIIDPAGVAGSNQGSSYPSEATAGAAVMLRESGLSFEVVNQTAHFSSYKVLILPDSVLFSPIFTKKIETYLQQGGAMLASWRSGLTPDGAQFATPAFGIQRVGEAPYSPDFIDTRNSEIGQNLASSELVMYLRGIEVRPSNATVLAPTLPPVVGTDHYPAVTENGKVIYFMHPIFTQYHRSAPRWCRRLVLNALDRLAPDVAASKTGGIHPGIVS</sequence>
<dbReference type="CDD" id="cd03143">
    <property type="entry name" value="A4_beta-galactosidase_middle_domain"/>
    <property type="match status" value="1"/>
</dbReference>
<evidence type="ECO:0000259" key="1">
    <source>
        <dbReference type="Pfam" id="PF08532"/>
    </source>
</evidence>
<dbReference type="InterPro" id="IPR029062">
    <property type="entry name" value="Class_I_gatase-like"/>
</dbReference>
<name>A0A7C9BE00_9BACT</name>